<keyword evidence="10 13" id="KW-0482">Metalloprotease</keyword>
<dbReference type="PANTHER" id="PTHR31120">
    <property type="entry name" value="METALLOPROTEASE TIKI"/>
    <property type="match status" value="1"/>
</dbReference>
<dbReference type="PANTHER" id="PTHR31120:SF6">
    <property type="entry name" value="METALLOPROTEASE TIKI HOMOLOG"/>
    <property type="match status" value="1"/>
</dbReference>
<evidence type="ECO:0000313" key="16">
    <source>
        <dbReference type="Proteomes" id="UP000267606"/>
    </source>
</evidence>
<evidence type="ECO:0000256" key="8">
    <source>
        <dbReference type="ARBA" id="ARBA00022801"/>
    </source>
</evidence>
<evidence type="ECO:0000256" key="3">
    <source>
        <dbReference type="ARBA" id="ARBA00008261"/>
    </source>
</evidence>
<evidence type="ECO:0000256" key="11">
    <source>
        <dbReference type="ARBA" id="ARBA00023136"/>
    </source>
</evidence>
<evidence type="ECO:0000256" key="14">
    <source>
        <dbReference type="SAM" id="SignalP"/>
    </source>
</evidence>
<comment type="cofactor">
    <cofactor evidence="13">
        <name>Mn(2+)</name>
        <dbReference type="ChEBI" id="CHEBI:29035"/>
    </cofactor>
    <cofactor evidence="13">
        <name>Co(2+)</name>
        <dbReference type="ChEBI" id="CHEBI:48828"/>
    </cofactor>
    <text evidence="13">Divalent metal cations. Mn(2+) or Co(2+).</text>
</comment>
<keyword evidence="11" id="KW-0472">Membrane</keyword>
<keyword evidence="7 13" id="KW-0732">Signal</keyword>
<comment type="subcellular location">
    <subcellularLocation>
        <location evidence="13">Cell membrane</location>
        <topology evidence="13">Single-pass type I membrane protein</topology>
    </subcellularLocation>
    <subcellularLocation>
        <location evidence="2">Membrane</location>
        <topology evidence="2">Single-pass type I membrane protein</topology>
    </subcellularLocation>
</comment>
<keyword evidence="9" id="KW-1133">Transmembrane helix</keyword>
<dbReference type="AlphaFoldDB" id="A0A183H8B7"/>
<sequence>MKILQYQLLMFFFVYSYQLGISCKNDDQIHKKSIFLWSIERNNFVEVSEKVKTAFARSDSAVFELDLYNANTIERLSECKNIPGGGTVKDYLSPKLYSRLEHCKI</sequence>
<comment type="cofactor">
    <cofactor evidence="1">
        <name>Co(2+)</name>
        <dbReference type="ChEBI" id="CHEBI:48828"/>
    </cofactor>
</comment>
<keyword evidence="16" id="KW-1185">Reference proteome</keyword>
<feature type="signal peptide" evidence="14">
    <location>
        <begin position="1"/>
        <end position="18"/>
    </location>
</feature>
<name>A0A183H8B7_9BILA</name>
<gene>
    <name evidence="15" type="ORF">OFLC_LOCUS3729</name>
</gene>
<comment type="similarity">
    <text evidence="3 13">Belongs to the TIKI family.</text>
</comment>
<dbReference type="GO" id="GO:0004222">
    <property type="term" value="F:metalloendopeptidase activity"/>
    <property type="evidence" value="ECO:0007669"/>
    <property type="project" value="UniProtKB-UniRule"/>
</dbReference>
<keyword evidence="13" id="KW-1003">Cell membrane</keyword>
<dbReference type="GO" id="GO:0046872">
    <property type="term" value="F:metal ion binding"/>
    <property type="evidence" value="ECO:0007669"/>
    <property type="project" value="UniProtKB-UniRule"/>
</dbReference>
<organism evidence="17">
    <name type="scientific">Onchocerca flexuosa</name>
    <dbReference type="NCBI Taxonomy" id="387005"/>
    <lineage>
        <taxon>Eukaryota</taxon>
        <taxon>Metazoa</taxon>
        <taxon>Ecdysozoa</taxon>
        <taxon>Nematoda</taxon>
        <taxon>Chromadorea</taxon>
        <taxon>Rhabditida</taxon>
        <taxon>Spirurina</taxon>
        <taxon>Spiruromorpha</taxon>
        <taxon>Filarioidea</taxon>
        <taxon>Onchocercidae</taxon>
        <taxon>Onchocerca</taxon>
    </lineage>
</organism>
<keyword evidence="6 13" id="KW-0479">Metal-binding</keyword>
<dbReference type="Pfam" id="PF01963">
    <property type="entry name" value="TraB_PrgY_gumN"/>
    <property type="match status" value="1"/>
</dbReference>
<evidence type="ECO:0000313" key="17">
    <source>
        <dbReference type="WBParaSite" id="OFLC_0000372801-mRNA-1"/>
    </source>
</evidence>
<dbReference type="GO" id="GO:0016055">
    <property type="term" value="P:Wnt signaling pathway"/>
    <property type="evidence" value="ECO:0007669"/>
    <property type="project" value="UniProtKB-KW"/>
</dbReference>
<evidence type="ECO:0000256" key="1">
    <source>
        <dbReference type="ARBA" id="ARBA00001941"/>
    </source>
</evidence>
<evidence type="ECO:0000256" key="4">
    <source>
        <dbReference type="ARBA" id="ARBA00022670"/>
    </source>
</evidence>
<accession>A0A183H8B7</accession>
<evidence type="ECO:0000256" key="2">
    <source>
        <dbReference type="ARBA" id="ARBA00004479"/>
    </source>
</evidence>
<evidence type="ECO:0000256" key="13">
    <source>
        <dbReference type="RuleBase" id="RU369069"/>
    </source>
</evidence>
<reference evidence="15 16" key="2">
    <citation type="submission" date="2018-11" db="EMBL/GenBank/DDBJ databases">
        <authorList>
            <consortium name="Pathogen Informatics"/>
        </authorList>
    </citation>
    <scope>NUCLEOTIDE SEQUENCE [LARGE SCALE GENOMIC DNA]</scope>
</reference>
<reference evidence="17" key="1">
    <citation type="submission" date="2016-06" db="UniProtKB">
        <authorList>
            <consortium name="WormBaseParasite"/>
        </authorList>
    </citation>
    <scope>IDENTIFICATION</scope>
</reference>
<evidence type="ECO:0000256" key="6">
    <source>
        <dbReference type="ARBA" id="ARBA00022723"/>
    </source>
</evidence>
<dbReference type="InterPro" id="IPR040230">
    <property type="entry name" value="TIKI1/2-like"/>
</dbReference>
<dbReference type="GO" id="GO:0005886">
    <property type="term" value="C:plasma membrane"/>
    <property type="evidence" value="ECO:0007669"/>
    <property type="project" value="UniProtKB-SubCell"/>
</dbReference>
<evidence type="ECO:0000256" key="7">
    <source>
        <dbReference type="ARBA" id="ARBA00022729"/>
    </source>
</evidence>
<evidence type="ECO:0000256" key="12">
    <source>
        <dbReference type="ARBA" id="ARBA00023180"/>
    </source>
</evidence>
<dbReference type="PROSITE" id="PS51257">
    <property type="entry name" value="PROKAR_LIPOPROTEIN"/>
    <property type="match status" value="1"/>
</dbReference>
<dbReference type="InterPro" id="IPR002816">
    <property type="entry name" value="TraB/PrgY/GumN_fam"/>
</dbReference>
<dbReference type="GO" id="GO:0030178">
    <property type="term" value="P:negative regulation of Wnt signaling pathway"/>
    <property type="evidence" value="ECO:0007669"/>
    <property type="project" value="UniProtKB-UniRule"/>
</dbReference>
<feature type="chain" id="PRO_5044552416" description="Metalloprotease TIKI homolog" evidence="14">
    <location>
        <begin position="19"/>
        <end position="105"/>
    </location>
</feature>
<keyword evidence="12" id="KW-0325">Glycoprotein</keyword>
<keyword evidence="8 13" id="KW-0378">Hydrolase</keyword>
<evidence type="ECO:0000313" key="15">
    <source>
        <dbReference type="EMBL" id="VDO37585.1"/>
    </source>
</evidence>
<keyword evidence="4 13" id="KW-0645">Protease</keyword>
<dbReference type="EC" id="3.4.-.-" evidence="13"/>
<evidence type="ECO:0000256" key="10">
    <source>
        <dbReference type="ARBA" id="ARBA00023049"/>
    </source>
</evidence>
<evidence type="ECO:0000256" key="5">
    <source>
        <dbReference type="ARBA" id="ARBA00022692"/>
    </source>
</evidence>
<dbReference type="Proteomes" id="UP000267606">
    <property type="component" value="Unassembled WGS sequence"/>
</dbReference>
<keyword evidence="5" id="KW-0812">Transmembrane</keyword>
<dbReference type="GO" id="GO:0006508">
    <property type="term" value="P:proteolysis"/>
    <property type="evidence" value="ECO:0007669"/>
    <property type="project" value="UniProtKB-KW"/>
</dbReference>
<dbReference type="WBParaSite" id="OFLC_0000372801-mRNA-1">
    <property type="protein sequence ID" value="OFLC_0000372801-mRNA-1"/>
    <property type="gene ID" value="OFLC_0000372801"/>
</dbReference>
<evidence type="ECO:0000256" key="9">
    <source>
        <dbReference type="ARBA" id="ARBA00022989"/>
    </source>
</evidence>
<comment type="function">
    <text evidence="13">Metalloprotease that acts as a negative regulator of the Wnt signaling pathway.</text>
</comment>
<protein>
    <recommendedName>
        <fullName evidence="13">Metalloprotease TIKI homolog</fullName>
        <ecNumber evidence="13">3.4.-.-</ecNumber>
    </recommendedName>
</protein>
<keyword evidence="13" id="KW-0879">Wnt signaling pathway</keyword>
<proteinExistence type="inferred from homology"/>
<dbReference type="EMBL" id="UZAJ01002598">
    <property type="protein sequence ID" value="VDO37585.1"/>
    <property type="molecule type" value="Genomic_DNA"/>
</dbReference>